<reference evidence="5 6" key="1">
    <citation type="submission" date="2013-04" db="EMBL/GenBank/DDBJ databases">
        <title>Oceanococcus atlanticus 22II-S10r2 Genome Sequencing.</title>
        <authorList>
            <person name="Lai Q."/>
            <person name="Li G."/>
            <person name="Shao Z."/>
        </authorList>
    </citation>
    <scope>NUCLEOTIDE SEQUENCE [LARGE SCALE GENOMIC DNA]</scope>
    <source>
        <strain evidence="5 6">22II-S10r2</strain>
    </source>
</reference>
<evidence type="ECO:0000256" key="3">
    <source>
        <dbReference type="ARBA" id="ARBA00022839"/>
    </source>
</evidence>
<dbReference type="GO" id="GO:0008408">
    <property type="term" value="F:3'-5' exonuclease activity"/>
    <property type="evidence" value="ECO:0007669"/>
    <property type="project" value="TreeGrafter"/>
</dbReference>
<protein>
    <submittedName>
        <fullName evidence="5">DNA polymerase III subunit epsilon</fullName>
    </submittedName>
</protein>
<dbReference type="AlphaFoldDB" id="A0A1Y1SEA1"/>
<evidence type="ECO:0000313" key="6">
    <source>
        <dbReference type="Proteomes" id="UP000192342"/>
    </source>
</evidence>
<sequence>MVKWLRWSQRPAPTALHKSRLVVFDLETTGLNLRKDKPIAVGAVAIENSALPLADQFQAHIQQHVESSAQAALAHRLARDEIGRAAPPAEVWPGFLEYLADAPRFAYHAAFDDGFMQRSLKSSGISRRWAASIDVAQWVLWLHPELGPAPPTLDRALAFARIRRSGRQRHDALVDASLTAQLILTLLPATRARGIYSLHELRQAIRSSARLRQMRTQ</sequence>
<dbReference type="Pfam" id="PF00929">
    <property type="entry name" value="RNase_T"/>
    <property type="match status" value="1"/>
</dbReference>
<dbReference type="SUPFAM" id="SSF53098">
    <property type="entry name" value="Ribonuclease H-like"/>
    <property type="match status" value="1"/>
</dbReference>
<dbReference type="CDD" id="cd06127">
    <property type="entry name" value="DEDDh"/>
    <property type="match status" value="1"/>
</dbReference>
<dbReference type="OrthoDB" id="9803913at2"/>
<dbReference type="PANTHER" id="PTHR30231">
    <property type="entry name" value="DNA POLYMERASE III SUBUNIT EPSILON"/>
    <property type="match status" value="1"/>
</dbReference>
<dbReference type="RefSeq" id="WP_083561571.1">
    <property type="nucleotide sequence ID" value="NZ_AQQV01000002.1"/>
</dbReference>
<dbReference type="EMBL" id="AQQV01000002">
    <property type="protein sequence ID" value="ORE87325.1"/>
    <property type="molecule type" value="Genomic_DNA"/>
</dbReference>
<dbReference type="PANTHER" id="PTHR30231:SF4">
    <property type="entry name" value="PROTEIN NEN2"/>
    <property type="match status" value="1"/>
</dbReference>
<dbReference type="InterPro" id="IPR012337">
    <property type="entry name" value="RNaseH-like_sf"/>
</dbReference>
<dbReference type="GO" id="GO:0006259">
    <property type="term" value="P:DNA metabolic process"/>
    <property type="evidence" value="ECO:0007669"/>
    <property type="project" value="UniProtKB-ARBA"/>
</dbReference>
<evidence type="ECO:0000256" key="2">
    <source>
        <dbReference type="ARBA" id="ARBA00022801"/>
    </source>
</evidence>
<evidence type="ECO:0000313" key="5">
    <source>
        <dbReference type="EMBL" id="ORE87325.1"/>
    </source>
</evidence>
<dbReference type="GO" id="GO:0003676">
    <property type="term" value="F:nucleic acid binding"/>
    <property type="evidence" value="ECO:0007669"/>
    <property type="project" value="InterPro"/>
</dbReference>
<dbReference type="SMART" id="SM00479">
    <property type="entry name" value="EXOIII"/>
    <property type="match status" value="1"/>
</dbReference>
<keyword evidence="3" id="KW-0269">Exonuclease</keyword>
<dbReference type="Proteomes" id="UP000192342">
    <property type="component" value="Unassembled WGS sequence"/>
</dbReference>
<keyword evidence="1" id="KW-0540">Nuclease</keyword>
<dbReference type="InterPro" id="IPR013520">
    <property type="entry name" value="Ribonucl_H"/>
</dbReference>
<evidence type="ECO:0000256" key="1">
    <source>
        <dbReference type="ARBA" id="ARBA00022722"/>
    </source>
</evidence>
<comment type="caution">
    <text evidence="5">The sequence shown here is derived from an EMBL/GenBank/DDBJ whole genome shotgun (WGS) entry which is preliminary data.</text>
</comment>
<dbReference type="Gene3D" id="3.30.420.10">
    <property type="entry name" value="Ribonuclease H-like superfamily/Ribonuclease H"/>
    <property type="match status" value="1"/>
</dbReference>
<dbReference type="InterPro" id="IPR036397">
    <property type="entry name" value="RNaseH_sf"/>
</dbReference>
<evidence type="ECO:0000259" key="4">
    <source>
        <dbReference type="SMART" id="SM00479"/>
    </source>
</evidence>
<keyword evidence="2" id="KW-0378">Hydrolase</keyword>
<dbReference type="STRING" id="1317117.ATO7_09797"/>
<organism evidence="5 6">
    <name type="scientific">Oceanococcus atlanticus</name>
    <dbReference type="NCBI Taxonomy" id="1317117"/>
    <lineage>
        <taxon>Bacteria</taxon>
        <taxon>Pseudomonadati</taxon>
        <taxon>Pseudomonadota</taxon>
        <taxon>Gammaproteobacteria</taxon>
        <taxon>Chromatiales</taxon>
        <taxon>Oceanococcaceae</taxon>
        <taxon>Oceanococcus</taxon>
    </lineage>
</organism>
<accession>A0A1Y1SEA1</accession>
<feature type="domain" description="Exonuclease" evidence="4">
    <location>
        <begin position="20"/>
        <end position="192"/>
    </location>
</feature>
<gene>
    <name evidence="5" type="ORF">ATO7_09797</name>
</gene>
<dbReference type="GO" id="GO:0005829">
    <property type="term" value="C:cytosol"/>
    <property type="evidence" value="ECO:0007669"/>
    <property type="project" value="TreeGrafter"/>
</dbReference>
<keyword evidence="6" id="KW-1185">Reference proteome</keyword>
<proteinExistence type="predicted"/>
<name>A0A1Y1SEA1_9GAMM</name>